<keyword evidence="2" id="KW-0812">Transmembrane</keyword>
<reference evidence="5 6" key="1">
    <citation type="journal article" date="2014" name="Genome Announc.">
        <title>Draft genome sequences of eight enterohepatic helicobacter species isolated from both laboratory and wild rodents.</title>
        <authorList>
            <person name="Sheh A."/>
            <person name="Shen Z."/>
            <person name="Fox J.G."/>
        </authorList>
    </citation>
    <scope>NUCLEOTIDE SEQUENCE [LARGE SCALE GENOMIC DNA]</scope>
    <source>
        <strain evidence="5 6">ST1</strain>
    </source>
</reference>
<gene>
    <name evidence="4" type="primary">nlpD</name>
    <name evidence="5" type="ORF">LS73_001495</name>
    <name evidence="4" type="ORF">NCTC12714_00085</name>
</gene>
<dbReference type="InterPro" id="IPR011055">
    <property type="entry name" value="Dup_hybrid_motif"/>
</dbReference>
<evidence type="ECO:0000256" key="2">
    <source>
        <dbReference type="SAM" id="Phobius"/>
    </source>
</evidence>
<evidence type="ECO:0000313" key="4">
    <source>
        <dbReference type="EMBL" id="STQ85310.1"/>
    </source>
</evidence>
<dbReference type="InterPro" id="IPR016047">
    <property type="entry name" value="M23ase_b-sheet_dom"/>
</dbReference>
<feature type="domain" description="M23ase beta-sheet core" evidence="3">
    <location>
        <begin position="405"/>
        <end position="502"/>
    </location>
</feature>
<proteinExistence type="predicted"/>
<dbReference type="Pfam" id="PF01551">
    <property type="entry name" value="Peptidase_M23"/>
    <property type="match status" value="2"/>
</dbReference>
<dbReference type="RefSeq" id="WP_081955500.1">
    <property type="nucleotide sequence ID" value="NZ_FZML01000017.1"/>
</dbReference>
<dbReference type="Proteomes" id="UP000029922">
    <property type="component" value="Unassembled WGS sequence"/>
</dbReference>
<dbReference type="OrthoDB" id="9815245at2"/>
<feature type="transmembrane region" description="Helical" evidence="2">
    <location>
        <begin position="29"/>
        <end position="52"/>
    </location>
</feature>
<keyword evidence="7" id="KW-1185">Reference proteome</keyword>
<dbReference type="PANTHER" id="PTHR21666:SF289">
    <property type="entry name" value="L-ALA--D-GLU ENDOPEPTIDASE"/>
    <property type="match status" value="1"/>
</dbReference>
<keyword evidence="2" id="KW-0472">Membrane</keyword>
<dbReference type="Proteomes" id="UP000255139">
    <property type="component" value="Unassembled WGS sequence"/>
</dbReference>
<evidence type="ECO:0000256" key="1">
    <source>
        <dbReference type="ARBA" id="ARBA00022729"/>
    </source>
</evidence>
<organism evidence="4 7">
    <name type="scientific">Helicobacter muridarum</name>
    <dbReference type="NCBI Taxonomy" id="216"/>
    <lineage>
        <taxon>Bacteria</taxon>
        <taxon>Pseudomonadati</taxon>
        <taxon>Campylobacterota</taxon>
        <taxon>Epsilonproteobacteria</taxon>
        <taxon>Campylobacterales</taxon>
        <taxon>Helicobacteraceae</taxon>
        <taxon>Helicobacter</taxon>
    </lineage>
</organism>
<evidence type="ECO:0000313" key="7">
    <source>
        <dbReference type="Proteomes" id="UP000255139"/>
    </source>
</evidence>
<keyword evidence="1" id="KW-0732">Signal</keyword>
<dbReference type="FunFam" id="2.70.70.10:FF:000006">
    <property type="entry name" value="M23 family peptidase"/>
    <property type="match status" value="1"/>
</dbReference>
<evidence type="ECO:0000313" key="6">
    <source>
        <dbReference type="Proteomes" id="UP000029922"/>
    </source>
</evidence>
<dbReference type="SUPFAM" id="SSF51261">
    <property type="entry name" value="Duplicated hybrid motif"/>
    <property type="match status" value="2"/>
</dbReference>
<protein>
    <submittedName>
        <fullName evidence="5">M23 family metallopeptidase</fullName>
    </submittedName>
    <submittedName>
        <fullName evidence="4">Putative peptidase</fullName>
    </submittedName>
</protein>
<evidence type="ECO:0000313" key="5">
    <source>
        <dbReference type="EMBL" id="TLE01382.1"/>
    </source>
</evidence>
<accession>A0A377PS05</accession>
<dbReference type="GO" id="GO:0004222">
    <property type="term" value="F:metalloendopeptidase activity"/>
    <property type="evidence" value="ECO:0007669"/>
    <property type="project" value="TreeGrafter"/>
</dbReference>
<dbReference type="CDD" id="cd12797">
    <property type="entry name" value="M23_peptidase"/>
    <property type="match status" value="2"/>
</dbReference>
<dbReference type="EMBL" id="UGJE01000002">
    <property type="protein sequence ID" value="STQ85310.1"/>
    <property type="molecule type" value="Genomic_DNA"/>
</dbReference>
<dbReference type="AlphaFoldDB" id="A0A377PS05"/>
<evidence type="ECO:0000259" key="3">
    <source>
        <dbReference type="Pfam" id="PF01551"/>
    </source>
</evidence>
<reference evidence="4 7" key="2">
    <citation type="submission" date="2018-06" db="EMBL/GenBank/DDBJ databases">
        <authorList>
            <consortium name="Pathogen Informatics"/>
            <person name="Doyle S."/>
        </authorList>
    </citation>
    <scope>NUCLEOTIDE SEQUENCE [LARGE SCALE GENOMIC DNA]</scope>
    <source>
        <strain evidence="4 7">NCTC12714</strain>
    </source>
</reference>
<dbReference type="InterPro" id="IPR050570">
    <property type="entry name" value="Cell_wall_metabolism_enzyme"/>
</dbReference>
<sequence length="555" mass="63811">MAQKNRFLMFILNKTILKPFIVTKIVKKVVVYGISGLFCVVIGGYFVMAMIVKKDTSNNTKYIANIKNESQYFPISRINDGDLYNWCIKDDNDKISYDDFYLDRLTNVQRSMIFQFIPNGNPLDLFEMKQRAKRRLYDSNPVKDILNSGYDYYTPKSEPVLATAAGVVEFIHDGNQKYGYKNLVRIAHAHGFSTIYMNLDKVKVRKGDFVSKGDVLGLSVASPGKNHISLYYEVRFLNDDIDTSLFVNWDKQSFSSIFELNQSSDIDIKSLIWALNDIIVLNEEYMDVRKYNEWLKMAVQAKNEEFALVGARFNNINNGFIRDGEYNMTIIPQNVFNDSCRLMYDDRLVNNVDYFIINKFYATSMATAQKHFIMNFIPNGRPLQIPLRLSAPYGKRHHPILHIYRMHAGVDIIAPMNTPVYATADGIVDLAKSVDNGGYGKLVKISHSFGFHTRYAHLNDVKVKRGEFVKKGQLIALTGSTGTSTGPHLHYEVRFLGQPIDPMNFVSWDMQNFNLIFDKERRVPWHSLLELINSLMGMRQMSQQLSHPTLSLRVK</sequence>
<dbReference type="EMBL" id="JRPD02000002">
    <property type="protein sequence ID" value="TLE01382.1"/>
    <property type="molecule type" value="Genomic_DNA"/>
</dbReference>
<name>A0A377PS05_9HELI</name>
<dbReference type="PANTHER" id="PTHR21666">
    <property type="entry name" value="PEPTIDASE-RELATED"/>
    <property type="match status" value="1"/>
</dbReference>
<feature type="domain" description="M23ase beta-sheet core" evidence="3">
    <location>
        <begin position="147"/>
        <end position="242"/>
    </location>
</feature>
<dbReference type="Gene3D" id="2.70.70.10">
    <property type="entry name" value="Glucose Permease (Domain IIA)"/>
    <property type="match status" value="2"/>
</dbReference>
<keyword evidence="2" id="KW-1133">Transmembrane helix</keyword>